<gene>
    <name evidence="1" type="ORF">BDV96DRAFT_123159</name>
</gene>
<evidence type="ECO:0000313" key="2">
    <source>
        <dbReference type="Proteomes" id="UP000799770"/>
    </source>
</evidence>
<accession>A0A6A5Z3C9</accession>
<keyword evidence="2" id="KW-1185">Reference proteome</keyword>
<proteinExistence type="predicted"/>
<dbReference type="Proteomes" id="UP000799770">
    <property type="component" value="Unassembled WGS sequence"/>
</dbReference>
<dbReference type="AlphaFoldDB" id="A0A6A5Z3C9"/>
<reference evidence="1" key="1">
    <citation type="journal article" date="2020" name="Stud. Mycol.">
        <title>101 Dothideomycetes genomes: a test case for predicting lifestyles and emergence of pathogens.</title>
        <authorList>
            <person name="Haridas S."/>
            <person name="Albert R."/>
            <person name="Binder M."/>
            <person name="Bloem J."/>
            <person name="Labutti K."/>
            <person name="Salamov A."/>
            <person name="Andreopoulos B."/>
            <person name="Baker S."/>
            <person name="Barry K."/>
            <person name="Bills G."/>
            <person name="Bluhm B."/>
            <person name="Cannon C."/>
            <person name="Castanera R."/>
            <person name="Culley D."/>
            <person name="Daum C."/>
            <person name="Ezra D."/>
            <person name="Gonzalez J."/>
            <person name="Henrissat B."/>
            <person name="Kuo A."/>
            <person name="Liang C."/>
            <person name="Lipzen A."/>
            <person name="Lutzoni F."/>
            <person name="Magnuson J."/>
            <person name="Mondo S."/>
            <person name="Nolan M."/>
            <person name="Ohm R."/>
            <person name="Pangilinan J."/>
            <person name="Park H.-J."/>
            <person name="Ramirez L."/>
            <person name="Alfaro M."/>
            <person name="Sun H."/>
            <person name="Tritt A."/>
            <person name="Yoshinaga Y."/>
            <person name="Zwiers L.-H."/>
            <person name="Turgeon B."/>
            <person name="Goodwin S."/>
            <person name="Spatafora J."/>
            <person name="Crous P."/>
            <person name="Grigoriev I."/>
        </authorList>
    </citation>
    <scope>NUCLEOTIDE SEQUENCE</scope>
    <source>
        <strain evidence="1">CBS 627.86</strain>
    </source>
</reference>
<sequence>MFAQSTKRPSSLIVLCAGRAFQILPRPQPQKSWILQSSLNFLFNNYLQSAMLNGGRRCVDPRFDQYVMLAVQGCDQPLISLPRLPHFTMLDSEATILKRSRCRGLSAVSTCFEGIRSTVSVGDPRSFCFLSLLFARKYPLSSPTTGVRTRTHFPLCPAVTRCACLSFNSVFLEFSFPGMSFNCSRKQLPIREGSG</sequence>
<protein>
    <submittedName>
        <fullName evidence="1">Uncharacterized protein</fullName>
    </submittedName>
</protein>
<name>A0A6A5Z3C9_9PLEO</name>
<dbReference type="EMBL" id="ML977328">
    <property type="protein sequence ID" value="KAF2113397.1"/>
    <property type="molecule type" value="Genomic_DNA"/>
</dbReference>
<organism evidence="1 2">
    <name type="scientific">Lophiotrema nucula</name>
    <dbReference type="NCBI Taxonomy" id="690887"/>
    <lineage>
        <taxon>Eukaryota</taxon>
        <taxon>Fungi</taxon>
        <taxon>Dikarya</taxon>
        <taxon>Ascomycota</taxon>
        <taxon>Pezizomycotina</taxon>
        <taxon>Dothideomycetes</taxon>
        <taxon>Pleosporomycetidae</taxon>
        <taxon>Pleosporales</taxon>
        <taxon>Lophiotremataceae</taxon>
        <taxon>Lophiotrema</taxon>
    </lineage>
</organism>
<evidence type="ECO:0000313" key="1">
    <source>
        <dbReference type="EMBL" id="KAF2113397.1"/>
    </source>
</evidence>